<feature type="compositionally biased region" description="Low complexity" evidence="1">
    <location>
        <begin position="698"/>
        <end position="707"/>
    </location>
</feature>
<feature type="compositionally biased region" description="Basic and acidic residues" evidence="1">
    <location>
        <begin position="247"/>
        <end position="265"/>
    </location>
</feature>
<evidence type="ECO:0000256" key="1">
    <source>
        <dbReference type="SAM" id="MobiDB-lite"/>
    </source>
</evidence>
<dbReference type="InterPro" id="IPR014710">
    <property type="entry name" value="RmlC-like_jellyroll"/>
</dbReference>
<dbReference type="AlphaFoldDB" id="A0AAE0FC65"/>
<feature type="region of interest" description="Disordered" evidence="1">
    <location>
        <begin position="834"/>
        <end position="919"/>
    </location>
</feature>
<evidence type="ECO:0000313" key="3">
    <source>
        <dbReference type="EMBL" id="KAK3256701.1"/>
    </source>
</evidence>
<dbReference type="InterPro" id="IPR000595">
    <property type="entry name" value="cNMP-bd_dom"/>
</dbReference>
<feature type="region of interest" description="Disordered" evidence="1">
    <location>
        <begin position="440"/>
        <end position="525"/>
    </location>
</feature>
<sequence>MGSSVVEASMGSSVAEALIGSSSCRLPPLMVALCSQSCRHVLATMWASTADGGGALATMWASTADGGGAHLLDLQIDHKTFNRALSPTVWRHNMLAFLETEVKAFNAKETSLHLPSAEDMRKLGSSMFPVFFPTGTLFDLDTSDSMYFITKGECALQVTVESVEDNGKTVVKDAVTYGRGSFFGESGFFEEVQNGWQCRVRRPLHALQLSIASLQEIGGAAVVALRNGSLFNCAYVQYQLSELRRHEEEAEEEREAKKEEKEARRRLTAQRAQEAASLLVFGDELKDAEMDSGAQPRLSWQARQSETVASRHGHVPVPEDFEADDDDVDAGPLKAEKSGDERIVNWSQEEDSCPLMQKVENIRRDLRRGGVGENEGELSLNSGFKGFLQHKEEGIEVEAPARMEDMEANDYLDGVEGLQGTGGKRRGSVMVGAGFGDPTGTGLHAPMGMGRASDRVVDKRGPEDATDNLLREMEQKVRQKQESWAGGATTTSSPETARRDAARPDPAAAGGASSSRASPPGTSSATCIPASVSTVPSAAVARKSGAVAVEITSPNSATPRVPAYPPSLSPGEPGKQAPPPPSSIAPSPPMRSRTNPSAPPLVSEARAKLNTSPNTPPLRPNGTRPTPVIEEDSKDVEGVLREMESTTRQPRHARMGPTEMSPKEAQSPQWIFVTPGSSSVGSTPESSRSASALYGVNTPKTDTPKTGTPKKDKEPRSAAGQQSQHRPQTEPGRNKQQPGIGFLDMENIVRDVPVGPESSRTPQWDRPGMMPFCLALEDDDEYVLNSRIDSRRATGDASLLRNSRLDRRRTTDASEFKLPILVAKPEMLTRTRRGSNSLMVPPPDDERRATVTMGNHERTSFRAPISTEELSRLQSPAHGKEEEEAWRSAGRAATYTGGHPGHVASTSQAQHAAESYGHFKGPHHGHIIPEFEAVQEPQGARARRRVTVDGGVLGNGLPSKAQAQHASLRASKERFKALARDHYNFNHQTEFVLAREDPPGGGASSVDASDPMAPPRNKYLWQQPE</sequence>
<keyword evidence="4" id="KW-1185">Reference proteome</keyword>
<feature type="compositionally biased region" description="Basic and acidic residues" evidence="1">
    <location>
        <begin position="635"/>
        <end position="645"/>
    </location>
</feature>
<feature type="non-terminal residue" evidence="3">
    <location>
        <position position="1025"/>
    </location>
</feature>
<dbReference type="Proteomes" id="UP001190700">
    <property type="component" value="Unassembled WGS sequence"/>
</dbReference>
<feature type="region of interest" description="Disordered" evidence="1">
    <location>
        <begin position="994"/>
        <end position="1025"/>
    </location>
</feature>
<feature type="region of interest" description="Disordered" evidence="1">
    <location>
        <begin position="550"/>
        <end position="740"/>
    </location>
</feature>
<reference evidence="3 4" key="1">
    <citation type="journal article" date="2015" name="Genome Biol. Evol.">
        <title>Comparative Genomics of a Bacterivorous Green Alga Reveals Evolutionary Causalities and Consequences of Phago-Mixotrophic Mode of Nutrition.</title>
        <authorList>
            <person name="Burns J.A."/>
            <person name="Paasch A."/>
            <person name="Narechania A."/>
            <person name="Kim E."/>
        </authorList>
    </citation>
    <scope>NUCLEOTIDE SEQUENCE [LARGE SCALE GENOMIC DNA]</scope>
    <source>
        <strain evidence="3 4">PLY_AMNH</strain>
    </source>
</reference>
<feature type="compositionally biased region" description="Basic and acidic residues" evidence="1">
    <location>
        <begin position="844"/>
        <end position="860"/>
    </location>
</feature>
<dbReference type="InterPro" id="IPR018490">
    <property type="entry name" value="cNMP-bd_dom_sf"/>
</dbReference>
<feature type="region of interest" description="Disordered" evidence="1">
    <location>
        <begin position="291"/>
        <end position="330"/>
    </location>
</feature>
<evidence type="ECO:0000259" key="2">
    <source>
        <dbReference type="PROSITE" id="PS50042"/>
    </source>
</evidence>
<feature type="compositionally biased region" description="Low complexity" evidence="1">
    <location>
        <begin position="504"/>
        <end position="525"/>
    </location>
</feature>
<dbReference type="SUPFAM" id="SSF51206">
    <property type="entry name" value="cAMP-binding domain-like"/>
    <property type="match status" value="1"/>
</dbReference>
<evidence type="ECO:0000313" key="4">
    <source>
        <dbReference type="Proteomes" id="UP001190700"/>
    </source>
</evidence>
<feature type="region of interest" description="Disordered" evidence="1">
    <location>
        <begin position="247"/>
        <end position="268"/>
    </location>
</feature>
<feature type="compositionally biased region" description="Basic and acidic residues" evidence="1">
    <location>
        <begin position="452"/>
        <end position="481"/>
    </location>
</feature>
<name>A0AAE0FC65_9CHLO</name>
<comment type="caution">
    <text evidence="3">The sequence shown here is derived from an EMBL/GenBank/DDBJ whole genome shotgun (WGS) entry which is preliminary data.</text>
</comment>
<dbReference type="Gene3D" id="2.60.120.10">
    <property type="entry name" value="Jelly Rolls"/>
    <property type="match status" value="1"/>
</dbReference>
<feature type="compositionally biased region" description="Acidic residues" evidence="1">
    <location>
        <begin position="319"/>
        <end position="329"/>
    </location>
</feature>
<organism evidence="3 4">
    <name type="scientific">Cymbomonas tetramitiformis</name>
    <dbReference type="NCBI Taxonomy" id="36881"/>
    <lineage>
        <taxon>Eukaryota</taxon>
        <taxon>Viridiplantae</taxon>
        <taxon>Chlorophyta</taxon>
        <taxon>Pyramimonadophyceae</taxon>
        <taxon>Pyramimonadales</taxon>
        <taxon>Pyramimonadaceae</taxon>
        <taxon>Cymbomonas</taxon>
    </lineage>
</organism>
<dbReference type="CDD" id="cd00038">
    <property type="entry name" value="CAP_ED"/>
    <property type="match status" value="1"/>
</dbReference>
<feature type="compositionally biased region" description="Low complexity" evidence="1">
    <location>
        <begin position="673"/>
        <end position="689"/>
    </location>
</feature>
<protein>
    <recommendedName>
        <fullName evidence="2">Cyclic nucleotide-binding domain-containing protein</fullName>
    </recommendedName>
</protein>
<accession>A0AAE0FC65</accession>
<feature type="compositionally biased region" description="Pro residues" evidence="1">
    <location>
        <begin position="576"/>
        <end position="589"/>
    </location>
</feature>
<gene>
    <name evidence="3" type="ORF">CYMTET_34177</name>
</gene>
<proteinExistence type="predicted"/>
<feature type="domain" description="Cyclic nucleotide-binding" evidence="2">
    <location>
        <begin position="141"/>
        <end position="189"/>
    </location>
</feature>
<dbReference type="PROSITE" id="PS50042">
    <property type="entry name" value="CNMP_BINDING_3"/>
    <property type="match status" value="1"/>
</dbReference>
<dbReference type="EMBL" id="LGRX02021417">
    <property type="protein sequence ID" value="KAK3256701.1"/>
    <property type="molecule type" value="Genomic_DNA"/>
</dbReference>